<feature type="region of interest" description="Disordered" evidence="1">
    <location>
        <begin position="933"/>
        <end position="972"/>
    </location>
</feature>
<dbReference type="Gene3D" id="3.90.550.10">
    <property type="entry name" value="Spore Coat Polysaccharide Biosynthesis Protein SpsA, Chain A"/>
    <property type="match status" value="1"/>
</dbReference>
<reference evidence="3" key="1">
    <citation type="submission" date="2013-08" db="EMBL/GenBank/DDBJ databases">
        <title>Gene expansion shapes genome architecture in the human pathogen Lichtheimia corymbifera: an evolutionary genomics analysis in the ancient terrestrial Mucorales (Mucoromycotina).</title>
        <authorList>
            <person name="Schwartze V.U."/>
            <person name="Winter S."/>
            <person name="Shelest E."/>
            <person name="Marcet-Houben M."/>
            <person name="Horn F."/>
            <person name="Wehner S."/>
            <person name="Hoffmann K."/>
            <person name="Riege K."/>
            <person name="Sammeth M."/>
            <person name="Nowrousian M."/>
            <person name="Valiante V."/>
            <person name="Linde J."/>
            <person name="Jacobsen I.D."/>
            <person name="Marz M."/>
            <person name="Brakhage A.A."/>
            <person name="Gabaldon T."/>
            <person name="Bocker S."/>
            <person name="Voigt K."/>
        </authorList>
    </citation>
    <scope>NUCLEOTIDE SEQUENCE [LARGE SCALE GENOMIC DNA]</scope>
    <source>
        <strain evidence="3">FSU 9682</strain>
    </source>
</reference>
<feature type="compositionally biased region" description="Polar residues" evidence="1">
    <location>
        <begin position="72"/>
        <end position="86"/>
    </location>
</feature>
<proteinExistence type="predicted"/>
<keyword evidence="2" id="KW-0812">Transmembrane</keyword>
<comment type="caution">
    <text evidence="3">The sequence shown here is derived from an EMBL/GenBank/DDBJ whole genome shotgun (WGS) entry which is preliminary data.</text>
</comment>
<keyword evidence="2" id="KW-1133">Transmembrane helix</keyword>
<feature type="region of interest" description="Disordered" evidence="1">
    <location>
        <begin position="72"/>
        <end position="106"/>
    </location>
</feature>
<dbReference type="VEuPathDB" id="FungiDB:LCOR_06236.1"/>
<evidence type="ECO:0000313" key="4">
    <source>
        <dbReference type="Proteomes" id="UP000027586"/>
    </source>
</evidence>
<dbReference type="AlphaFoldDB" id="A0A068RZB3"/>
<keyword evidence="4" id="KW-1185">Reference proteome</keyword>
<dbReference type="Proteomes" id="UP000027586">
    <property type="component" value="Unassembled WGS sequence"/>
</dbReference>
<dbReference type="InterPro" id="IPR029044">
    <property type="entry name" value="Nucleotide-diphossugar_trans"/>
</dbReference>
<evidence type="ECO:0000256" key="1">
    <source>
        <dbReference type="SAM" id="MobiDB-lite"/>
    </source>
</evidence>
<feature type="transmembrane region" description="Helical" evidence="2">
    <location>
        <begin position="44"/>
        <end position="62"/>
    </location>
</feature>
<gene>
    <name evidence="3" type="ORF">LCOR_06236.1</name>
</gene>
<feature type="compositionally biased region" description="Low complexity" evidence="1">
    <location>
        <begin position="90"/>
        <end position="100"/>
    </location>
</feature>
<dbReference type="STRING" id="1263082.A0A068RZB3"/>
<dbReference type="GO" id="GO:0016740">
    <property type="term" value="F:transferase activity"/>
    <property type="evidence" value="ECO:0007669"/>
    <property type="project" value="UniProtKB-KW"/>
</dbReference>
<evidence type="ECO:0000256" key="2">
    <source>
        <dbReference type="SAM" id="Phobius"/>
    </source>
</evidence>
<keyword evidence="3" id="KW-0808">Transferase</keyword>
<dbReference type="PANTHER" id="PTHR33604:SF3">
    <property type="entry name" value="OSJNBA0004B13.7 PROTEIN"/>
    <property type="match status" value="1"/>
</dbReference>
<feature type="region of interest" description="Disordered" evidence="1">
    <location>
        <begin position="1"/>
        <end position="21"/>
    </location>
</feature>
<accession>A0A068RZB3</accession>
<protein>
    <submittedName>
        <fullName evidence="3">Glycosyl transferase family 2 protein</fullName>
    </submittedName>
</protein>
<organism evidence="3 4">
    <name type="scientific">Lichtheimia corymbifera JMRC:FSU:9682</name>
    <dbReference type="NCBI Taxonomy" id="1263082"/>
    <lineage>
        <taxon>Eukaryota</taxon>
        <taxon>Fungi</taxon>
        <taxon>Fungi incertae sedis</taxon>
        <taxon>Mucoromycota</taxon>
        <taxon>Mucoromycotina</taxon>
        <taxon>Mucoromycetes</taxon>
        <taxon>Mucorales</taxon>
        <taxon>Lichtheimiaceae</taxon>
        <taxon>Lichtheimia</taxon>
    </lineage>
</organism>
<sequence>MGAEPTTSLRAHSPTSASLESLPRSTWSSSLAACLPRRRHLRQLILLLVSTMILLWTAMFYYHSTDANNNTQPDDISTAVDNQTAQPPADTTKVDTTTTTPYQEPEWPKFQSWNTDGWVKDMETKDFLHGLQAYTTQGHALDDLPKLEQQQQGNNISITAVIQLTDETHIVAQLNALLEQTRHIDEIVLVCPSSIKQSAEYHAQKHTNPTIRVLVVDPPPYQSGTAGESSWLQVVHTLQADWIWVLDQGVLPGKRYLEHIHNLMHTNEYKDALLGVHGVLLPANLNGQQYQNDDVLCLPEAFSLLPNVTQPVDMIQGAWLLRREWLPFLTTDNAMDLLETPLPYYISRNLQHHASLPSIILPSHADPEYQLQNVSCKSIIEGFEDKDGAWKRLWDLKSNPSSLDWRQRTLMAEQDQASVLLVADGPEQAIALHPLVCRYNVPVHLVVTGANRGMSGDAFKQALAASACKNAERILVHDLAVAQGDEASVASATALGVRRLAQALRPRVVIHIRQNQPVYHVVDATVAAENITTIALPAGEIRHALWIADLSADALQHWNDIQMDLIVITDRRPHSLSRLLQSASRSHYLGDTVNLKVHLEQSADRVTRMLVNGFSWNHGPKTVRHRIRKGGLMPAIIESWYPVNDDNYAVLLEDDIEVSPLFYAWAKYSILQYRYSGSTSQDNTRSMYGISLYSPRHLELLPEGRRPFDPNTAIGDDYGQHIPYLSQVPCSWGAVYFPEHWREFHSYLTNRLEDLQQDRLLNITVPGSRSERWKKSWKKYFIELVYLRSYVMLYPNFQLFESFSTNHLEFGTHVKKGQGRVNALDEFLVPLMQRDTILSQLPDNRLPVFGDLPVLDLWGQRKPLEELDAIGAEWHKNVSSCARQVGKFDAQDLLCPVSKHRGKKIGAKKQKPANEAVEPLVFVTQVITEEEEQKLREQQEGDDNNDEVYLPTPIDVSQMSSPELDQRNEDDELLDLEQDIETLNKLYQDIEH</sequence>
<dbReference type="PANTHER" id="PTHR33604">
    <property type="entry name" value="OSJNBA0004B13.7 PROTEIN"/>
    <property type="match status" value="1"/>
</dbReference>
<name>A0A068RZB3_9FUNG</name>
<dbReference type="OrthoDB" id="2020070at2759"/>
<dbReference type="EMBL" id="CBTN010000027">
    <property type="protein sequence ID" value="CDH55045.1"/>
    <property type="molecule type" value="Genomic_DNA"/>
</dbReference>
<dbReference type="SUPFAM" id="SSF53448">
    <property type="entry name" value="Nucleotide-diphospho-sugar transferases"/>
    <property type="match status" value="1"/>
</dbReference>
<evidence type="ECO:0000313" key="3">
    <source>
        <dbReference type="EMBL" id="CDH55045.1"/>
    </source>
</evidence>
<keyword evidence="2" id="KW-0472">Membrane</keyword>